<organism evidence="1 2">
    <name type="scientific">Bordetella genomosp. 8</name>
    <dbReference type="NCBI Taxonomy" id="1416806"/>
    <lineage>
        <taxon>Bacteria</taxon>
        <taxon>Pseudomonadati</taxon>
        <taxon>Pseudomonadota</taxon>
        <taxon>Betaproteobacteria</taxon>
        <taxon>Burkholderiales</taxon>
        <taxon>Alcaligenaceae</taxon>
        <taxon>Bordetella</taxon>
    </lineage>
</organism>
<dbReference type="KEGG" id="bgv:CAL12_22025"/>
<accession>A0A1W6YQF4</accession>
<evidence type="ECO:0000313" key="2">
    <source>
        <dbReference type="Proteomes" id="UP000194151"/>
    </source>
</evidence>
<proteinExistence type="predicted"/>
<dbReference type="AlphaFoldDB" id="A0A1W6YQF4"/>
<keyword evidence="2" id="KW-1185">Reference proteome</keyword>
<name>A0A1W6YQF4_9BORD</name>
<protein>
    <submittedName>
        <fullName evidence="1">Uncharacterized protein</fullName>
    </submittedName>
</protein>
<dbReference type="RefSeq" id="WP_086066569.1">
    <property type="nucleotide sequence ID" value="NZ_CP021108.1"/>
</dbReference>
<evidence type="ECO:0000313" key="1">
    <source>
        <dbReference type="EMBL" id="ARP83231.1"/>
    </source>
</evidence>
<dbReference type="Proteomes" id="UP000194151">
    <property type="component" value="Chromosome"/>
</dbReference>
<gene>
    <name evidence="1" type="ORF">CAL12_22025</name>
</gene>
<dbReference type="OrthoDB" id="8636679at2"/>
<reference evidence="1 2" key="1">
    <citation type="submission" date="2017-05" db="EMBL/GenBank/DDBJ databases">
        <title>Complete and WGS of Bordetella genogroups.</title>
        <authorList>
            <person name="Spilker T."/>
            <person name="LiPuma J."/>
        </authorList>
    </citation>
    <scope>NUCLEOTIDE SEQUENCE [LARGE SCALE GENOMIC DNA]</scope>
    <source>
        <strain evidence="1 2">AU19157</strain>
    </source>
</reference>
<dbReference type="EMBL" id="CP021108">
    <property type="protein sequence ID" value="ARP83231.1"/>
    <property type="molecule type" value="Genomic_DNA"/>
</dbReference>
<sequence>MGMKTMYWVSQIFSWNYIDVAGRTHGRIDWFEDMRDIGYWWQTAYETGVCSSVEQARRGVEDAVMRRRMALEARYLAGVHAAAAEPSAVL</sequence>